<proteinExistence type="predicted"/>
<evidence type="ECO:0000256" key="1">
    <source>
        <dbReference type="SAM" id="SignalP"/>
    </source>
</evidence>
<evidence type="ECO:0000313" key="3">
    <source>
        <dbReference type="Proteomes" id="UP000317550"/>
    </source>
</evidence>
<organism evidence="2 3">
    <name type="scientific">Chitinimonas arctica</name>
    <dbReference type="NCBI Taxonomy" id="2594795"/>
    <lineage>
        <taxon>Bacteria</taxon>
        <taxon>Pseudomonadati</taxon>
        <taxon>Pseudomonadota</taxon>
        <taxon>Betaproteobacteria</taxon>
        <taxon>Neisseriales</taxon>
        <taxon>Chitinibacteraceae</taxon>
        <taxon>Chitinimonas</taxon>
    </lineage>
</organism>
<dbReference type="AlphaFoldDB" id="A0A516SLZ6"/>
<protein>
    <recommendedName>
        <fullName evidence="4">Lipoprotein</fullName>
    </recommendedName>
</protein>
<evidence type="ECO:0000313" key="2">
    <source>
        <dbReference type="EMBL" id="QDQ29173.1"/>
    </source>
</evidence>
<sequence>MNLRGYLALLLGVAGLNGCAVISVAGAAVSVAATAVSVTADVAVVAGKGAVKAGGWAVDAMSSDDKPVKPVIVEAPGEPAPAQD</sequence>
<keyword evidence="3" id="KW-1185">Reference proteome</keyword>
<dbReference type="Proteomes" id="UP000317550">
    <property type="component" value="Chromosome"/>
</dbReference>
<accession>A0A516SLZ6</accession>
<feature type="signal peptide" evidence="1">
    <location>
        <begin position="1"/>
        <end position="27"/>
    </location>
</feature>
<name>A0A516SLZ6_9NEIS</name>
<gene>
    <name evidence="2" type="ORF">FNU76_01040</name>
</gene>
<reference evidence="3" key="1">
    <citation type="submission" date="2019-07" db="EMBL/GenBank/DDBJ databases">
        <title>Chitinimonas sp. nov., isolated from Ny-Alesund, arctica soil.</title>
        <authorList>
            <person name="Xu Q."/>
            <person name="Peng F."/>
        </authorList>
    </citation>
    <scope>NUCLEOTIDE SEQUENCE [LARGE SCALE GENOMIC DNA]</scope>
    <source>
        <strain evidence="3">R3-44</strain>
    </source>
</reference>
<keyword evidence="1" id="KW-0732">Signal</keyword>
<evidence type="ECO:0008006" key="4">
    <source>
        <dbReference type="Google" id="ProtNLM"/>
    </source>
</evidence>
<dbReference type="EMBL" id="CP041730">
    <property type="protein sequence ID" value="QDQ29173.1"/>
    <property type="molecule type" value="Genomic_DNA"/>
</dbReference>
<feature type="chain" id="PRO_5022083012" description="Lipoprotein" evidence="1">
    <location>
        <begin position="28"/>
        <end position="84"/>
    </location>
</feature>
<dbReference type="KEGG" id="cari:FNU76_01040"/>